<dbReference type="Proteomes" id="UP000232003">
    <property type="component" value="Chromosome"/>
</dbReference>
<dbReference type="SUPFAM" id="SSF47598">
    <property type="entry name" value="Ribbon-helix-helix"/>
    <property type="match status" value="1"/>
</dbReference>
<dbReference type="Gene3D" id="1.10.1220.10">
    <property type="entry name" value="Met repressor-like"/>
    <property type="match status" value="1"/>
</dbReference>
<dbReference type="InterPro" id="IPR013321">
    <property type="entry name" value="Arc_rbn_hlx_hlx"/>
</dbReference>
<dbReference type="InterPro" id="IPR010985">
    <property type="entry name" value="Ribbon_hlx_hlx"/>
</dbReference>
<dbReference type="GO" id="GO:0006355">
    <property type="term" value="P:regulation of DNA-templated transcription"/>
    <property type="evidence" value="ECO:0007669"/>
    <property type="project" value="InterPro"/>
</dbReference>
<dbReference type="AlphaFoldDB" id="A0A2K8T395"/>
<keyword evidence="2" id="KW-1185">Reference proteome</keyword>
<organism evidence="1 2">
    <name type="scientific">Nostoc flagelliforme CCNUN1</name>
    <dbReference type="NCBI Taxonomy" id="2038116"/>
    <lineage>
        <taxon>Bacteria</taxon>
        <taxon>Bacillati</taxon>
        <taxon>Cyanobacteriota</taxon>
        <taxon>Cyanophyceae</taxon>
        <taxon>Nostocales</taxon>
        <taxon>Nostocaceae</taxon>
        <taxon>Nostoc</taxon>
    </lineage>
</organism>
<protein>
    <submittedName>
        <fullName evidence="1">Ribbon-helix-helix</fullName>
    </submittedName>
</protein>
<gene>
    <name evidence="1" type="ORF">COO91_08248</name>
</gene>
<reference evidence="1" key="1">
    <citation type="submission" date="2017-11" db="EMBL/GenBank/DDBJ databases">
        <title>Complete genome of a free-living desiccation-tolerant cyanobacterium and its photosynthetic adaptation to extreme terrestrial habitat.</title>
        <authorList>
            <person name="Shang J."/>
        </authorList>
    </citation>
    <scope>NUCLEOTIDE SEQUENCE [LARGE SCALE GENOMIC DNA]</scope>
    <source>
        <strain evidence="1">CCNUN1</strain>
    </source>
</reference>
<name>A0A2K8T395_9NOSO</name>
<evidence type="ECO:0000313" key="2">
    <source>
        <dbReference type="Proteomes" id="UP000232003"/>
    </source>
</evidence>
<proteinExistence type="predicted"/>
<evidence type="ECO:0000313" key="1">
    <source>
        <dbReference type="EMBL" id="AUB42141.1"/>
    </source>
</evidence>
<dbReference type="EMBL" id="CP024785">
    <property type="protein sequence ID" value="AUB42141.1"/>
    <property type="molecule type" value="Genomic_DNA"/>
</dbReference>
<accession>A0A2K8T395</accession>
<dbReference type="RefSeq" id="WP_167407687.1">
    <property type="nucleotide sequence ID" value="NZ_CP024785.1"/>
</dbReference>
<dbReference type="KEGG" id="nfl:COO91_08248"/>
<sequence length="110" mass="12715">MQRGKRGDPNYRQITAMVPRDLALKFKARCAEKDEDMSGVVEEIIMRWLQDLDEDSSRKTDVTATVFLRLLAQGKRPSDTEVVEAARASDVQMKELLMLRDRLFPNSREE</sequence>